<organism evidence="4 5">
    <name type="scientific">Croceibacterium xixiisoli</name>
    <dbReference type="NCBI Taxonomy" id="1476466"/>
    <lineage>
        <taxon>Bacteria</taxon>
        <taxon>Pseudomonadati</taxon>
        <taxon>Pseudomonadota</taxon>
        <taxon>Alphaproteobacteria</taxon>
        <taxon>Sphingomonadales</taxon>
        <taxon>Erythrobacteraceae</taxon>
        <taxon>Croceibacterium</taxon>
    </lineage>
</organism>
<accession>A0A6I4TWT7</accession>
<dbReference type="PANTHER" id="PTHR34978">
    <property type="entry name" value="POSSIBLE SENSOR-TRANSDUCER PROTEIN BLAR"/>
    <property type="match status" value="1"/>
</dbReference>
<keyword evidence="2" id="KW-0812">Transmembrane</keyword>
<feature type="transmembrane region" description="Helical" evidence="2">
    <location>
        <begin position="86"/>
        <end position="104"/>
    </location>
</feature>
<dbReference type="AlphaFoldDB" id="A0A6I4TWT7"/>
<dbReference type="CDD" id="cd07341">
    <property type="entry name" value="M56_BlaR1_MecR1_like"/>
    <property type="match status" value="1"/>
</dbReference>
<evidence type="ECO:0000256" key="1">
    <source>
        <dbReference type="SAM" id="MobiDB-lite"/>
    </source>
</evidence>
<keyword evidence="2" id="KW-0472">Membrane</keyword>
<dbReference type="RefSeq" id="WP_161390666.1">
    <property type="nucleotide sequence ID" value="NZ_JBHSCP010000001.1"/>
</dbReference>
<name>A0A6I4TWT7_9SPHN</name>
<gene>
    <name evidence="4" type="ORF">GRI97_08815</name>
</gene>
<dbReference type="InterPro" id="IPR052173">
    <property type="entry name" value="Beta-lactam_resp_regulator"/>
</dbReference>
<feature type="transmembrane region" description="Helical" evidence="2">
    <location>
        <begin position="34"/>
        <end position="53"/>
    </location>
</feature>
<protein>
    <submittedName>
        <fullName evidence="4">Antirepressor regulating drug resistance protein</fullName>
    </submittedName>
</protein>
<feature type="compositionally biased region" description="Basic and acidic residues" evidence="1">
    <location>
        <begin position="352"/>
        <end position="367"/>
    </location>
</feature>
<dbReference type="Proteomes" id="UP000469430">
    <property type="component" value="Unassembled WGS sequence"/>
</dbReference>
<evidence type="ECO:0000313" key="4">
    <source>
        <dbReference type="EMBL" id="MXO99088.1"/>
    </source>
</evidence>
<dbReference type="EMBL" id="WTYJ01000001">
    <property type="protein sequence ID" value="MXO99088.1"/>
    <property type="molecule type" value="Genomic_DNA"/>
</dbReference>
<feature type="transmembrane region" description="Helical" evidence="2">
    <location>
        <begin position="6"/>
        <end position="22"/>
    </location>
</feature>
<sequence>MSVWLIDTLLYTGLLIGLVLLLRRPVARLFGPQMAYALWALPLVRLLLPPVVLPATMAERAEPTVMPTEVPLVAAPAAAGWPWQEMLVSLWLGGALAFLLWRVVEYRRMRRIMLRGARPMGDSGPIRLVETPAVGSPVAFGLRDKVVALPPRFMALADRTARDMAIAHELEHHRGRDLLVNLLAQLLLAVHWFNPIAWLGWRAMRRDQEAACDARVVAGRDRTERARYAEVIAGFAMGPRALRQAPLACPMLGEKSIIYRLRSLARDDISSPRRWAGRCLLLIAALALPLTASVTYAAAQLPAVPQPPAPPAAPAAPVPPAPPAPPAEPPVLHHAAEPAVAAEWDRVAAQAEEDHRQAAADAAEAHPRAGGAYSGAGGARAIATAEPAAAVADRSVAYARSTVGNQVAVAMQGSSGLSACITTGGEAACEHYANTVAISALRGARAAIAGNSAIPADVRANILRDLDGEIANQS</sequence>
<proteinExistence type="predicted"/>
<feature type="domain" description="Peptidase M56" evidence="3">
    <location>
        <begin position="6"/>
        <end position="262"/>
    </location>
</feature>
<evidence type="ECO:0000313" key="5">
    <source>
        <dbReference type="Proteomes" id="UP000469430"/>
    </source>
</evidence>
<feature type="transmembrane region" description="Helical" evidence="2">
    <location>
        <begin position="279"/>
        <end position="299"/>
    </location>
</feature>
<dbReference type="Pfam" id="PF05569">
    <property type="entry name" value="Peptidase_M56"/>
    <property type="match status" value="1"/>
</dbReference>
<evidence type="ECO:0000256" key="2">
    <source>
        <dbReference type="SAM" id="Phobius"/>
    </source>
</evidence>
<feature type="region of interest" description="Disordered" evidence="1">
    <location>
        <begin position="350"/>
        <end position="371"/>
    </location>
</feature>
<dbReference type="InterPro" id="IPR008756">
    <property type="entry name" value="Peptidase_M56"/>
</dbReference>
<keyword evidence="2" id="KW-1133">Transmembrane helix</keyword>
<reference evidence="4 5" key="1">
    <citation type="submission" date="2019-12" db="EMBL/GenBank/DDBJ databases">
        <title>Genomic-based taxomic classification of the family Erythrobacteraceae.</title>
        <authorList>
            <person name="Xu L."/>
        </authorList>
    </citation>
    <scope>NUCLEOTIDE SEQUENCE [LARGE SCALE GENOMIC DNA]</scope>
    <source>
        <strain evidence="4 5">S36</strain>
    </source>
</reference>
<feature type="region of interest" description="Disordered" evidence="1">
    <location>
        <begin position="306"/>
        <end position="331"/>
    </location>
</feature>
<comment type="caution">
    <text evidence="4">The sequence shown here is derived from an EMBL/GenBank/DDBJ whole genome shotgun (WGS) entry which is preliminary data.</text>
</comment>
<feature type="compositionally biased region" description="Pro residues" evidence="1">
    <location>
        <begin position="306"/>
        <end position="329"/>
    </location>
</feature>
<dbReference type="PANTHER" id="PTHR34978:SF3">
    <property type="entry name" value="SLR0241 PROTEIN"/>
    <property type="match status" value="1"/>
</dbReference>
<keyword evidence="5" id="KW-1185">Reference proteome</keyword>
<dbReference type="OrthoDB" id="1628901at2"/>
<evidence type="ECO:0000259" key="3">
    <source>
        <dbReference type="Pfam" id="PF05569"/>
    </source>
</evidence>